<sequence>MPNKSLESISNTLPNEQVFLEFLHRCIDEICGRKGPAYEVFKSSANWSLEEFREFTKSIKIFFYEAVTKHWHKDELLENLGDLESSRQQLVLECLEIRKDEINVALQRDTCAISGPVLEDFDWSLKWVMGSSKLSSLREPLLTVDFHTSQGREKATSISSETKPKINTVSLELDKQELKTLVSALQKAQDVLTRIPIARLFKKRRVEQLDAVKGLLAMKSYEKQYKMVTAIAEKVFTVIQSSRVVLEGSDYIPGISVFPEDEHTLDALSNILENTALFGDVLLRLPEISQQIFSKKHEWEVLYGWSLNFCSQTSLLDRQTAKLVDLVNQELNYTERQPDYVNPYQRKQLKSNKTSKDDTIPNKTVKKKKKEYKKGPRMTLGEL</sequence>
<organism evidence="3 4">
    <name type="scientific">Timema podura</name>
    <name type="common">Walking stick</name>
    <dbReference type="NCBI Taxonomy" id="61482"/>
    <lineage>
        <taxon>Eukaryota</taxon>
        <taxon>Metazoa</taxon>
        <taxon>Ecdysozoa</taxon>
        <taxon>Arthropoda</taxon>
        <taxon>Hexapoda</taxon>
        <taxon>Insecta</taxon>
        <taxon>Pterygota</taxon>
        <taxon>Neoptera</taxon>
        <taxon>Polyneoptera</taxon>
        <taxon>Phasmatodea</taxon>
        <taxon>Timematodea</taxon>
        <taxon>Timematoidea</taxon>
        <taxon>Timematidae</taxon>
        <taxon>Timema</taxon>
    </lineage>
</organism>
<dbReference type="EMBL" id="CAJPIN010001203">
    <property type="protein sequence ID" value="CAG2054308.1"/>
    <property type="molecule type" value="Genomic_DNA"/>
</dbReference>
<feature type="compositionally biased region" description="Basic residues" evidence="1">
    <location>
        <begin position="364"/>
        <end position="376"/>
    </location>
</feature>
<dbReference type="Pfam" id="PF22838">
    <property type="entry name" value="COMMD8_HN"/>
    <property type="match status" value="1"/>
</dbReference>
<gene>
    <name evidence="3" type="ORF">TPAB3V08_LOCUS1341</name>
</gene>
<dbReference type="Pfam" id="PF07258">
    <property type="entry name" value="COMM_domain"/>
    <property type="match status" value="1"/>
</dbReference>
<dbReference type="InterPro" id="IPR017920">
    <property type="entry name" value="COMM"/>
</dbReference>
<evidence type="ECO:0000313" key="4">
    <source>
        <dbReference type="Proteomes" id="UP001153148"/>
    </source>
</evidence>
<dbReference type="PROSITE" id="PS51269">
    <property type="entry name" value="COMM"/>
    <property type="match status" value="1"/>
</dbReference>
<dbReference type="Proteomes" id="UP001153148">
    <property type="component" value="Unassembled WGS sequence"/>
</dbReference>
<keyword evidence="4" id="KW-1185">Reference proteome</keyword>
<reference evidence="3" key="1">
    <citation type="submission" date="2021-03" db="EMBL/GenBank/DDBJ databases">
        <authorList>
            <person name="Tran Van P."/>
        </authorList>
    </citation>
    <scope>NUCLEOTIDE SEQUENCE</scope>
</reference>
<dbReference type="PANTHER" id="PTHR14735">
    <property type="entry name" value="COILED-COIL DOMAIN-CONTAINING PROTEIN 134"/>
    <property type="match status" value="1"/>
</dbReference>
<evidence type="ECO:0000313" key="3">
    <source>
        <dbReference type="EMBL" id="CAG2054308.1"/>
    </source>
</evidence>
<comment type="caution">
    <text evidence="3">The sequence shown here is derived from an EMBL/GenBank/DDBJ whole genome shotgun (WGS) entry which is preliminary data.</text>
</comment>
<feature type="domain" description="COMM" evidence="2">
    <location>
        <begin position="117"/>
        <end position="196"/>
    </location>
</feature>
<evidence type="ECO:0000259" key="2">
    <source>
        <dbReference type="PROSITE" id="PS51269"/>
    </source>
</evidence>
<protein>
    <recommendedName>
        <fullName evidence="2">COMM domain-containing protein</fullName>
    </recommendedName>
</protein>
<proteinExistence type="predicted"/>
<dbReference type="Pfam" id="PF15002">
    <property type="entry name" value="ERK-JNK_inhib"/>
    <property type="match status" value="1"/>
</dbReference>
<name>A0ABN7NEQ9_TIMPD</name>
<accession>A0ABN7NEQ9</accession>
<feature type="region of interest" description="Disordered" evidence="1">
    <location>
        <begin position="344"/>
        <end position="383"/>
    </location>
</feature>
<dbReference type="InterPro" id="IPR055184">
    <property type="entry name" value="COMMD8_HN"/>
</dbReference>
<dbReference type="InterPro" id="IPR026321">
    <property type="entry name" value="CC134"/>
</dbReference>
<dbReference type="PANTHER" id="PTHR14735:SF1">
    <property type="entry name" value="COILED-COIL DOMAIN-CONTAINING PROTEIN 134"/>
    <property type="match status" value="1"/>
</dbReference>
<evidence type="ECO:0000256" key="1">
    <source>
        <dbReference type="SAM" id="MobiDB-lite"/>
    </source>
</evidence>